<dbReference type="Proteomes" id="UP000199163">
    <property type="component" value="Unassembled WGS sequence"/>
</dbReference>
<dbReference type="RefSeq" id="WP_091273272.1">
    <property type="nucleotide sequence ID" value="NZ_FNDK01000009.1"/>
</dbReference>
<protein>
    <submittedName>
        <fullName evidence="1">Uncharacterized protein</fullName>
    </submittedName>
</protein>
<dbReference type="EMBL" id="FNDK01000009">
    <property type="protein sequence ID" value="SDH69653.1"/>
    <property type="molecule type" value="Genomic_DNA"/>
</dbReference>
<reference evidence="1 2" key="1">
    <citation type="submission" date="2016-10" db="EMBL/GenBank/DDBJ databases">
        <authorList>
            <person name="de Groot N.N."/>
        </authorList>
    </citation>
    <scope>NUCLEOTIDE SEQUENCE [LARGE SCALE GENOMIC DNA]</scope>
    <source>
        <strain evidence="1 2">DSM 21632</strain>
    </source>
</reference>
<proteinExistence type="predicted"/>
<gene>
    <name evidence="1" type="ORF">SAMN05192534_109111</name>
</gene>
<dbReference type="AlphaFoldDB" id="A0A1G8EI97"/>
<evidence type="ECO:0000313" key="1">
    <source>
        <dbReference type="EMBL" id="SDH69653.1"/>
    </source>
</evidence>
<sequence>MNSILRGNGWERFIEKGIGTIIHSLISGQKVCLVEADTDLGERILEKIRDELLIDLRNGTITDAEFEDCLSLLYLHQGSKVPHSFSNHLIINLSFTWTVEKE</sequence>
<organism evidence="1 2">
    <name type="scientific">Alteribacillus persepolensis</name>
    <dbReference type="NCBI Taxonomy" id="568899"/>
    <lineage>
        <taxon>Bacteria</taxon>
        <taxon>Bacillati</taxon>
        <taxon>Bacillota</taxon>
        <taxon>Bacilli</taxon>
        <taxon>Bacillales</taxon>
        <taxon>Bacillaceae</taxon>
        <taxon>Alteribacillus</taxon>
    </lineage>
</organism>
<keyword evidence="2" id="KW-1185">Reference proteome</keyword>
<name>A0A1G8EI97_9BACI</name>
<accession>A0A1G8EI97</accession>
<evidence type="ECO:0000313" key="2">
    <source>
        <dbReference type="Proteomes" id="UP000199163"/>
    </source>
</evidence>